<evidence type="ECO:0000313" key="1">
    <source>
        <dbReference type="EMBL" id="OUC76129.1"/>
    </source>
</evidence>
<keyword evidence="2" id="KW-1185">Reference proteome</keyword>
<protein>
    <submittedName>
        <fullName evidence="1">Uncharacterized protein</fullName>
    </submittedName>
</protein>
<comment type="caution">
    <text evidence="1">The sequence shown here is derived from an EMBL/GenBank/DDBJ whole genome shotgun (WGS) entry which is preliminary data.</text>
</comment>
<dbReference type="RefSeq" id="WP_086537539.1">
    <property type="nucleotide sequence ID" value="NZ_NGFO01000040.1"/>
</dbReference>
<reference evidence="1 2" key="1">
    <citation type="submission" date="2017-05" db="EMBL/GenBank/DDBJ databases">
        <title>Biotechnological potential of actinobacteria isolated from South African environments.</title>
        <authorList>
            <person name="Le Roes-Hill M."/>
            <person name="Prins A."/>
            <person name="Durrell K.A."/>
        </authorList>
    </citation>
    <scope>NUCLEOTIDE SEQUENCE [LARGE SCALE GENOMIC DNA]</scope>
    <source>
        <strain evidence="1">BS2</strain>
    </source>
</reference>
<gene>
    <name evidence="1" type="ORF">CA982_23420</name>
</gene>
<organism evidence="1 2">
    <name type="scientific">Gordonia lacunae</name>
    <dbReference type="NCBI Taxonomy" id="417102"/>
    <lineage>
        <taxon>Bacteria</taxon>
        <taxon>Bacillati</taxon>
        <taxon>Actinomycetota</taxon>
        <taxon>Actinomycetes</taxon>
        <taxon>Mycobacteriales</taxon>
        <taxon>Gordoniaceae</taxon>
        <taxon>Gordonia</taxon>
    </lineage>
</organism>
<sequence>MVDVFRSLEDSMKRLLPETEITDELIVDQVRTIQQLEQEHQLKADVVERLRTATSENDLAARDVAGSEMAMLQDEILRKSVSALYTLGMVSAAQLLEYMVNEIVDVGET</sequence>
<dbReference type="AlphaFoldDB" id="A0A243Q471"/>
<name>A0A243Q471_9ACTN</name>
<dbReference type="Proteomes" id="UP000194632">
    <property type="component" value="Unassembled WGS sequence"/>
</dbReference>
<evidence type="ECO:0000313" key="2">
    <source>
        <dbReference type="Proteomes" id="UP000194632"/>
    </source>
</evidence>
<accession>A0A243Q471</accession>
<proteinExistence type="predicted"/>
<dbReference type="EMBL" id="NGFO01000040">
    <property type="protein sequence ID" value="OUC76129.1"/>
    <property type="molecule type" value="Genomic_DNA"/>
</dbReference>